<evidence type="ECO:0000313" key="2">
    <source>
        <dbReference type="Proteomes" id="UP000184447"/>
    </source>
</evidence>
<dbReference type="STRING" id="1121316.SAMN02745207_02772"/>
<keyword evidence="2" id="KW-1185">Reference proteome</keyword>
<dbReference type="InterPro" id="IPR014718">
    <property type="entry name" value="GH-type_carb-bd"/>
</dbReference>
<dbReference type="RefSeq" id="WP_073339017.1">
    <property type="nucleotide sequence ID" value="NZ_FQXM01000016.1"/>
</dbReference>
<dbReference type="SUPFAM" id="SSF74650">
    <property type="entry name" value="Galactose mutarotase-like"/>
    <property type="match status" value="1"/>
</dbReference>
<evidence type="ECO:0000313" key="1">
    <source>
        <dbReference type="EMBL" id="SHH84556.1"/>
    </source>
</evidence>
<evidence type="ECO:0008006" key="3">
    <source>
        <dbReference type="Google" id="ProtNLM"/>
    </source>
</evidence>
<gene>
    <name evidence="1" type="ORF">SAMN02745207_02772</name>
</gene>
<dbReference type="EMBL" id="FQXM01000016">
    <property type="protein sequence ID" value="SHH84556.1"/>
    <property type="molecule type" value="Genomic_DNA"/>
</dbReference>
<dbReference type="GO" id="GO:0030246">
    <property type="term" value="F:carbohydrate binding"/>
    <property type="evidence" value="ECO:0007669"/>
    <property type="project" value="InterPro"/>
</dbReference>
<proteinExistence type="predicted"/>
<organism evidence="1 2">
    <name type="scientific">Clostridium grantii DSM 8605</name>
    <dbReference type="NCBI Taxonomy" id="1121316"/>
    <lineage>
        <taxon>Bacteria</taxon>
        <taxon>Bacillati</taxon>
        <taxon>Bacillota</taxon>
        <taxon>Clostridia</taxon>
        <taxon>Eubacteriales</taxon>
        <taxon>Clostridiaceae</taxon>
        <taxon>Clostridium</taxon>
    </lineage>
</organism>
<dbReference type="InterPro" id="IPR011013">
    <property type="entry name" value="Gal_mutarotase_sf_dom"/>
</dbReference>
<protein>
    <recommendedName>
        <fullName evidence="3">Galactose mutarotase</fullName>
    </recommendedName>
</protein>
<dbReference type="GO" id="GO:0005975">
    <property type="term" value="P:carbohydrate metabolic process"/>
    <property type="evidence" value="ECO:0007669"/>
    <property type="project" value="InterPro"/>
</dbReference>
<dbReference type="GO" id="GO:0003824">
    <property type="term" value="F:catalytic activity"/>
    <property type="evidence" value="ECO:0007669"/>
    <property type="project" value="InterPro"/>
</dbReference>
<accession>A0A1M5WAP8</accession>
<sequence>MKKIIFKGVKALTFENNKFKVIVLPELGGKIASFYSKDYNFELLYQNQSDYYKTPEKYSTFADYDTSGFDDCYPNIDKSDVVYGNKLIYYPDHGDIWFGNFDYHWIEGKLKLSYTSELLPYIYEKTLFLDDSGLNLEYQIKNTGKYTIDGFYTVHCLMNCEDDMKIIFPDNVQQVLNVCDSNVLGKKGTIHSYPKTKDLNGTDYYLNKVAGEKANKCEKYYAVESINQGKCGAYYPSIDAYFVLEYDSIKLPYLGLWINESGFKNNYNCALEPSNGFYDSLDTAKTNNKYYSLQPNETFSFTLKMNINKTY</sequence>
<reference evidence="1 2" key="1">
    <citation type="submission" date="2016-11" db="EMBL/GenBank/DDBJ databases">
        <authorList>
            <person name="Jaros S."/>
            <person name="Januszkiewicz K."/>
            <person name="Wedrychowicz H."/>
        </authorList>
    </citation>
    <scope>NUCLEOTIDE SEQUENCE [LARGE SCALE GENOMIC DNA]</scope>
    <source>
        <strain evidence="1 2">DSM 8605</strain>
    </source>
</reference>
<dbReference type="Proteomes" id="UP000184447">
    <property type="component" value="Unassembled WGS sequence"/>
</dbReference>
<dbReference type="AlphaFoldDB" id="A0A1M5WAP8"/>
<name>A0A1M5WAP8_9CLOT</name>
<dbReference type="Gene3D" id="2.70.98.10">
    <property type="match status" value="1"/>
</dbReference>
<dbReference type="OrthoDB" id="113447at2"/>